<evidence type="ECO:0000259" key="2">
    <source>
        <dbReference type="PROSITE" id="PS01031"/>
    </source>
</evidence>
<gene>
    <name evidence="3" type="ordered locus">Thivi_3781</name>
</gene>
<feature type="domain" description="SHSP" evidence="2">
    <location>
        <begin position="72"/>
        <end position="187"/>
    </location>
</feature>
<organism evidence="3 4">
    <name type="scientific">Thiocystis violascens (strain ATCC 17096 / DSM 198 / 6111)</name>
    <name type="common">Chromatium violascens</name>
    <dbReference type="NCBI Taxonomy" id="765911"/>
    <lineage>
        <taxon>Bacteria</taxon>
        <taxon>Pseudomonadati</taxon>
        <taxon>Pseudomonadota</taxon>
        <taxon>Gammaproteobacteria</taxon>
        <taxon>Chromatiales</taxon>
        <taxon>Chromatiaceae</taxon>
        <taxon>Thiocystis</taxon>
    </lineage>
</organism>
<evidence type="ECO:0000256" key="1">
    <source>
        <dbReference type="PROSITE-ProRule" id="PRU00285"/>
    </source>
</evidence>
<dbReference type="STRING" id="765911.Thivi_3781"/>
<evidence type="ECO:0000313" key="4">
    <source>
        <dbReference type="Proteomes" id="UP000006062"/>
    </source>
</evidence>
<dbReference type="Proteomes" id="UP000006062">
    <property type="component" value="Chromosome"/>
</dbReference>
<keyword evidence="4" id="KW-1185">Reference proteome</keyword>
<sequence length="187" mass="20511">MRKFSLTTVALTAILPALTFAWTPYPGYPLPDGRPLGAPFGPMAPGDPGAWPVMPPSSPFGALAPMDSESRQMPPASRMRISRQSTNDAYLIDIALENIDSEQVEIRPAGRGLTISYSTRMQTSEEETLPRGEGFRRSYRVARGAASRRIALPPDADLANLSREISDNRIRLRIPRAAGGRWPLPVR</sequence>
<reference evidence="3 4" key="1">
    <citation type="submission" date="2012-06" db="EMBL/GenBank/DDBJ databases">
        <title>Complete sequence of Thiocystis violascens DSM 198.</title>
        <authorList>
            <consortium name="US DOE Joint Genome Institute"/>
            <person name="Lucas S."/>
            <person name="Han J."/>
            <person name="Lapidus A."/>
            <person name="Cheng J.-F."/>
            <person name="Goodwin L."/>
            <person name="Pitluck S."/>
            <person name="Peters L."/>
            <person name="Ovchinnikova G."/>
            <person name="Teshima H."/>
            <person name="Detter J.C."/>
            <person name="Han C."/>
            <person name="Tapia R."/>
            <person name="Land M."/>
            <person name="Hauser L."/>
            <person name="Kyrpides N."/>
            <person name="Ivanova N."/>
            <person name="Pagani I."/>
            <person name="Vogl K."/>
            <person name="Liu Z."/>
            <person name="Frigaard N.-U."/>
            <person name="Bryant D."/>
            <person name="Woyke T."/>
        </authorList>
    </citation>
    <scope>NUCLEOTIDE SEQUENCE [LARGE SCALE GENOMIC DNA]</scope>
    <source>
        <strain evidence="4">ATCC 17096 / DSM 198 / 6111</strain>
    </source>
</reference>
<comment type="similarity">
    <text evidence="1">Belongs to the small heat shock protein (HSP20) family.</text>
</comment>
<evidence type="ECO:0000313" key="3">
    <source>
        <dbReference type="EMBL" id="AFL75625.1"/>
    </source>
</evidence>
<dbReference type="SUPFAM" id="SSF49764">
    <property type="entry name" value="HSP20-like chaperones"/>
    <property type="match status" value="1"/>
</dbReference>
<dbReference type="Gene3D" id="2.60.40.790">
    <property type="match status" value="1"/>
</dbReference>
<accession>I3YF57</accession>
<dbReference type="EMBL" id="CP003154">
    <property type="protein sequence ID" value="AFL75625.1"/>
    <property type="molecule type" value="Genomic_DNA"/>
</dbReference>
<dbReference type="eggNOG" id="COG0071">
    <property type="taxonomic scope" value="Bacteria"/>
</dbReference>
<name>I3YF57_THIV6</name>
<keyword evidence="3" id="KW-0346">Stress response</keyword>
<protein>
    <submittedName>
        <fullName evidence="3">Molecular chaperone (Small heat shock protein)</fullName>
    </submittedName>
</protein>
<dbReference type="KEGG" id="tvi:Thivi_3781"/>
<dbReference type="InterPro" id="IPR002068">
    <property type="entry name" value="A-crystallin/Hsp20_dom"/>
</dbReference>
<dbReference type="AlphaFoldDB" id="I3YF57"/>
<dbReference type="OrthoDB" id="5771350at2"/>
<dbReference type="PROSITE" id="PS01031">
    <property type="entry name" value="SHSP"/>
    <property type="match status" value="1"/>
</dbReference>
<dbReference type="RefSeq" id="WP_014780016.1">
    <property type="nucleotide sequence ID" value="NC_018012.1"/>
</dbReference>
<dbReference type="HOGENOM" id="CLU_1447038_0_0_6"/>
<dbReference type="CDD" id="cd06464">
    <property type="entry name" value="ACD_sHsps-like"/>
    <property type="match status" value="1"/>
</dbReference>
<dbReference type="InterPro" id="IPR008978">
    <property type="entry name" value="HSP20-like_chaperone"/>
</dbReference>
<proteinExistence type="inferred from homology"/>